<evidence type="ECO:0000313" key="5">
    <source>
        <dbReference type="Proteomes" id="UP001595190"/>
    </source>
</evidence>
<feature type="repeat" description="TPR" evidence="1">
    <location>
        <begin position="692"/>
        <end position="725"/>
    </location>
</feature>
<dbReference type="SUPFAM" id="SSF48452">
    <property type="entry name" value="TPR-like"/>
    <property type="match status" value="1"/>
</dbReference>
<feature type="signal peptide" evidence="3">
    <location>
        <begin position="1"/>
        <end position="30"/>
    </location>
</feature>
<sequence>MRSGWRVGVWLVLGSFGLGLAFVSPPPAVAAPCPGEPTACATMGRTPLGLSYQTALAILQDMDEKDRQARIEPLRKTLEANPADDLARLELIMLGADDRKQAAIAASLADLLAKAGKVADPVVAALARLLSIPTIDAEGEEADTRITTLVEAALADIKAVRSGAARGGQAGPTRDDADLLAGLIARRAVFDLDEAIEDYDRDVGKAQAALLQASIEAFSARLERAPRDPARFPLLVEVLRDNYYDAGRYDRLVEICRRWAGVAPADPKARRSLVSALAARADERNLADKAALALADAEALAVLARPAAGSARLDAIESEALVASHRVRAVAQGKTEPVRAAATLAEGLQQLHAGTEGDPAQGSGDDLILAAAMLAGERIDKQDAATAEAIETKLLSVLAEPERRAQLRDMIAARYQTKGEVEAAMRRYRQSMAELAGVPLDGEKSWRFFAAARNLFELGRRDARRFDTDAHARALIDYVAEPRLRTLEGLDGKERARLLLQIAAALHTLAKRLEEAGIEAPRIGLLEREVALREPLARDPAERADRLDGLANAYRDLSDAFDAANREKEALDQARKRVAIRRELKEKNPSGFDELSDTVWALRDLGDEQRHVGDDKGAQASYQEGAQVGATLLERFPDRGGSYEAMSAIQVAMGHAARSTMMKLIHYKRAQATNLAHLDKLGDKKFDQDFLAVSSINIGDTYLEAGKYQAALTHLGQALEASDKSLAEDPENNSLLRRRARILDKIARAEQGLDRTEPAIATRRRQIELLEKLARLRGAAVENQADAYEALIDLLSRSGDHADEIAEIRRKVAAL</sequence>
<evidence type="ECO:0000256" key="3">
    <source>
        <dbReference type="SAM" id="SignalP"/>
    </source>
</evidence>
<feature type="chain" id="PRO_5047420308" description="Tetratricopeptide repeat protein" evidence="3">
    <location>
        <begin position="31"/>
        <end position="815"/>
    </location>
</feature>
<dbReference type="RefSeq" id="WP_394312356.1">
    <property type="nucleotide sequence ID" value="NZ_JBHGPK010000008.1"/>
</dbReference>
<proteinExistence type="predicted"/>
<feature type="coiled-coil region" evidence="2">
    <location>
        <begin position="547"/>
        <end position="577"/>
    </location>
</feature>
<keyword evidence="2" id="KW-0175">Coiled coil</keyword>
<gene>
    <name evidence="4" type="ORF">ACETRX_19455</name>
</gene>
<protein>
    <recommendedName>
        <fullName evidence="6">Tetratricopeptide repeat protein</fullName>
    </recommendedName>
</protein>
<dbReference type="InterPro" id="IPR011990">
    <property type="entry name" value="TPR-like_helical_dom_sf"/>
</dbReference>
<dbReference type="EMBL" id="JBHGPK010000008">
    <property type="protein sequence ID" value="MFC2251819.1"/>
    <property type="molecule type" value="Genomic_DNA"/>
</dbReference>
<name>A0ABV6ZI52_9HYPH</name>
<dbReference type="Gene3D" id="1.25.40.10">
    <property type="entry name" value="Tetratricopeptide repeat domain"/>
    <property type="match status" value="1"/>
</dbReference>
<evidence type="ECO:0000256" key="1">
    <source>
        <dbReference type="PROSITE-ProRule" id="PRU00339"/>
    </source>
</evidence>
<keyword evidence="1" id="KW-0802">TPR repeat</keyword>
<organism evidence="4 5">
    <name type="scientific">Labrys neptuniae</name>
    <dbReference type="NCBI Taxonomy" id="376174"/>
    <lineage>
        <taxon>Bacteria</taxon>
        <taxon>Pseudomonadati</taxon>
        <taxon>Pseudomonadota</taxon>
        <taxon>Alphaproteobacteria</taxon>
        <taxon>Hyphomicrobiales</taxon>
        <taxon>Xanthobacteraceae</taxon>
        <taxon>Labrys</taxon>
    </lineage>
</organism>
<evidence type="ECO:0000256" key="2">
    <source>
        <dbReference type="SAM" id="Coils"/>
    </source>
</evidence>
<evidence type="ECO:0008006" key="6">
    <source>
        <dbReference type="Google" id="ProtNLM"/>
    </source>
</evidence>
<keyword evidence="3" id="KW-0732">Signal</keyword>
<dbReference type="PROSITE" id="PS50005">
    <property type="entry name" value="TPR"/>
    <property type="match status" value="1"/>
</dbReference>
<comment type="caution">
    <text evidence="4">The sequence shown here is derived from an EMBL/GenBank/DDBJ whole genome shotgun (WGS) entry which is preliminary data.</text>
</comment>
<evidence type="ECO:0000313" key="4">
    <source>
        <dbReference type="EMBL" id="MFC2251819.1"/>
    </source>
</evidence>
<reference evidence="4 5" key="1">
    <citation type="submission" date="2024-09" db="EMBL/GenBank/DDBJ databases">
        <title>Description of Labrys sedimenti sp. nov., isolated from a diclofenac-degrading enrichment culture, and genome-based reclassification of Labrys portucalensis as a later heterotypic synonym of Labrys neptuniae.</title>
        <authorList>
            <person name="Tancsics A."/>
            <person name="Csepanyi A."/>
        </authorList>
    </citation>
    <scope>NUCLEOTIDE SEQUENCE [LARGE SCALE GENOMIC DNA]</scope>
    <source>
        <strain evidence="4 5">LMG 23412</strain>
    </source>
</reference>
<dbReference type="Proteomes" id="UP001595190">
    <property type="component" value="Unassembled WGS sequence"/>
</dbReference>
<accession>A0ABV6ZI52</accession>
<dbReference type="InterPro" id="IPR019734">
    <property type="entry name" value="TPR_rpt"/>
</dbReference>